<comment type="similarity">
    <text evidence="1">Belongs to the SAP18 family.</text>
</comment>
<reference evidence="3 4" key="1">
    <citation type="submission" date="2016-07" db="EMBL/GenBank/DDBJ databases">
        <title>Pervasive Adenine N6-methylation of Active Genes in Fungi.</title>
        <authorList>
            <consortium name="DOE Joint Genome Institute"/>
            <person name="Mondo S.J."/>
            <person name="Dannebaum R.O."/>
            <person name="Kuo R.C."/>
            <person name="Labutti K."/>
            <person name="Haridas S."/>
            <person name="Kuo A."/>
            <person name="Salamov A."/>
            <person name="Ahrendt S.R."/>
            <person name="Lipzen A."/>
            <person name="Sullivan W."/>
            <person name="Andreopoulos W.B."/>
            <person name="Clum A."/>
            <person name="Lindquist E."/>
            <person name="Daum C."/>
            <person name="Ramamoorthy G.K."/>
            <person name="Gryganskyi A."/>
            <person name="Culley D."/>
            <person name="Magnuson J.K."/>
            <person name="James T.Y."/>
            <person name="O'Malley M.A."/>
            <person name="Stajich J.E."/>
            <person name="Spatafora J.W."/>
            <person name="Visel A."/>
            <person name="Grigoriev I.V."/>
        </authorList>
    </citation>
    <scope>NUCLEOTIDE SEQUENCE [LARGE SCALE GENOMIC DNA]</scope>
    <source>
        <strain evidence="3 4">62-1032</strain>
    </source>
</reference>
<accession>A0A1Y2FBA6</accession>
<evidence type="ECO:0000313" key="3">
    <source>
        <dbReference type="EMBL" id="ORY80724.1"/>
    </source>
</evidence>
<name>A0A1Y2FBA6_9BASI</name>
<feature type="compositionally biased region" description="Pro residues" evidence="2">
    <location>
        <begin position="175"/>
        <end position="192"/>
    </location>
</feature>
<feature type="compositionally biased region" description="Low complexity" evidence="2">
    <location>
        <begin position="240"/>
        <end position="250"/>
    </location>
</feature>
<comment type="caution">
    <text evidence="3">The sequence shown here is derived from an EMBL/GenBank/DDBJ whole genome shotgun (WGS) entry which is preliminary data.</text>
</comment>
<evidence type="ECO:0000256" key="2">
    <source>
        <dbReference type="SAM" id="MobiDB-lite"/>
    </source>
</evidence>
<dbReference type="PANTHER" id="PTHR13082">
    <property type="entry name" value="SAP18"/>
    <property type="match status" value="1"/>
</dbReference>
<dbReference type="PANTHER" id="PTHR13082:SF0">
    <property type="entry name" value="HISTONE DEACETYLASE COMPLEX SUBUNIT SAP18"/>
    <property type="match status" value="1"/>
</dbReference>
<evidence type="ECO:0000256" key="1">
    <source>
        <dbReference type="ARBA" id="ARBA00009143"/>
    </source>
</evidence>
<dbReference type="STRING" id="106004.A0A1Y2FBA6"/>
<feature type="region of interest" description="Disordered" evidence="2">
    <location>
        <begin position="168"/>
        <end position="343"/>
    </location>
</feature>
<feature type="compositionally biased region" description="Gly residues" evidence="2">
    <location>
        <begin position="216"/>
        <end position="239"/>
    </location>
</feature>
<organism evidence="3 4">
    <name type="scientific">Leucosporidium creatinivorum</name>
    <dbReference type="NCBI Taxonomy" id="106004"/>
    <lineage>
        <taxon>Eukaryota</taxon>
        <taxon>Fungi</taxon>
        <taxon>Dikarya</taxon>
        <taxon>Basidiomycota</taxon>
        <taxon>Pucciniomycotina</taxon>
        <taxon>Microbotryomycetes</taxon>
        <taxon>Leucosporidiales</taxon>
        <taxon>Leucosporidium</taxon>
    </lineage>
</organism>
<evidence type="ECO:0000313" key="4">
    <source>
        <dbReference type="Proteomes" id="UP000193467"/>
    </source>
</evidence>
<dbReference type="Gene3D" id="3.10.20.550">
    <property type="entry name" value="ASAP complex, SAP18 subunit"/>
    <property type="match status" value="1"/>
</dbReference>
<feature type="compositionally biased region" description="Basic and acidic residues" evidence="2">
    <location>
        <begin position="329"/>
        <end position="343"/>
    </location>
</feature>
<dbReference type="InterPro" id="IPR042534">
    <property type="entry name" value="SAP18_sf"/>
</dbReference>
<dbReference type="InterPro" id="IPR010516">
    <property type="entry name" value="SAP18"/>
</dbReference>
<proteinExistence type="inferred from homology"/>
<feature type="compositionally biased region" description="Gly residues" evidence="2">
    <location>
        <begin position="268"/>
        <end position="288"/>
    </location>
</feature>
<feature type="compositionally biased region" description="Basic and acidic residues" evidence="2">
    <location>
        <begin position="304"/>
        <end position="320"/>
    </location>
</feature>
<feature type="compositionally biased region" description="Pro residues" evidence="2">
    <location>
        <begin position="1"/>
        <end position="16"/>
    </location>
</feature>
<keyword evidence="4" id="KW-1185">Reference proteome</keyword>
<dbReference type="GO" id="GO:0005634">
    <property type="term" value="C:nucleus"/>
    <property type="evidence" value="ECO:0007669"/>
    <property type="project" value="TreeGrafter"/>
</dbReference>
<dbReference type="OrthoDB" id="440566at2759"/>
<sequence length="343" mass="35331">MSRPAPPYGAPPPPPRSIRVDRDKVTPSLLRVFVNHGIHHDDSQFTPLQQPTNHEYQLYAWRDTTVRELLLLLRDTAPTLRSSPQARYSLRLIFYDPQLARFTSRDLANLSARDLLPLAQGGTQGRGAERTLDDVRYVVGDFVDVAYIGPPAMGGGVGVGIGQRDGYGAAAGGGGPPPPTGPGGRYGPPPHLGPSGPSAFNANRGFGAGPPPPSGPRGGGVGYSAPGPGGGMMGRGGFAGPSAAREAWGPAPGGGGGGMERRRDGPALGAGGAGGAGGGGWGARGAGGMDSRRGPPADNGWGRRGGEGGGGRDDRLPPRRRDSRSRSPVRRERTRSPPPPPRD</sequence>
<dbReference type="InParanoid" id="A0A1Y2FBA6"/>
<dbReference type="EMBL" id="MCGR01000024">
    <property type="protein sequence ID" value="ORY80724.1"/>
    <property type="molecule type" value="Genomic_DNA"/>
</dbReference>
<gene>
    <name evidence="3" type="ORF">BCR35DRAFT_325155</name>
</gene>
<feature type="region of interest" description="Disordered" evidence="2">
    <location>
        <begin position="1"/>
        <end position="20"/>
    </location>
</feature>
<dbReference type="Proteomes" id="UP000193467">
    <property type="component" value="Unassembled WGS sequence"/>
</dbReference>
<dbReference type="Pfam" id="PF06487">
    <property type="entry name" value="SAP18"/>
    <property type="match status" value="1"/>
</dbReference>
<dbReference type="AlphaFoldDB" id="A0A1Y2FBA6"/>
<protein>
    <submittedName>
        <fullName evidence="3">Sin3 associated polypeptide p18-domain-containing protein</fullName>
    </submittedName>
</protein>